<organism evidence="2 3">
    <name type="scientific">Burkholderia multivorans CGD2</name>
    <dbReference type="NCBI Taxonomy" id="513052"/>
    <lineage>
        <taxon>Bacteria</taxon>
        <taxon>Pseudomonadati</taxon>
        <taxon>Pseudomonadota</taxon>
        <taxon>Betaproteobacteria</taxon>
        <taxon>Burkholderiales</taxon>
        <taxon>Burkholderiaceae</taxon>
        <taxon>Burkholderia</taxon>
        <taxon>Burkholderia cepacia complex</taxon>
    </lineage>
</organism>
<dbReference type="AlphaFoldDB" id="B9BU83"/>
<proteinExistence type="predicted"/>
<name>B9BU83_9BURK</name>
<dbReference type="Proteomes" id="UP000004535">
    <property type="component" value="Unassembled WGS sequence"/>
</dbReference>
<feature type="region of interest" description="Disordered" evidence="1">
    <location>
        <begin position="1"/>
        <end position="40"/>
    </location>
</feature>
<evidence type="ECO:0000313" key="2">
    <source>
        <dbReference type="EMBL" id="EEE05652.1"/>
    </source>
</evidence>
<sequence length="40" mass="4326">MDDAHGRSMLAHLPRAPQRAVPSGPAALARPDVLHTRREA</sequence>
<dbReference type="EMBL" id="ACFC01000009">
    <property type="protein sequence ID" value="EEE05652.1"/>
    <property type="molecule type" value="Genomic_DNA"/>
</dbReference>
<comment type="caution">
    <text evidence="2">The sequence shown here is derived from an EMBL/GenBank/DDBJ whole genome shotgun (WGS) entry which is preliminary data.</text>
</comment>
<gene>
    <name evidence="2" type="ORF">BURMUCGD2_3895</name>
</gene>
<accession>B9BU83</accession>
<reference evidence="2 3" key="1">
    <citation type="journal article" date="2012" name="J. Bacteriol.">
        <title>Draft Genome Sequence Determination for Cystic Fibrosis and Chronic Granulomatous Disease Burkholderia multivorans Isolates.</title>
        <authorList>
            <person name="Varga J.J."/>
            <person name="Losada L."/>
            <person name="Zelazny A.M."/>
            <person name="Brinkac L."/>
            <person name="Harkins D."/>
            <person name="Radune D."/>
            <person name="Hostetler J."/>
            <person name="Sampaio E.P."/>
            <person name="Ronning C.M."/>
            <person name="Nierman W.C."/>
            <person name="Greenberg D.E."/>
            <person name="Holland S.M."/>
            <person name="Goldberg J.B."/>
        </authorList>
    </citation>
    <scope>NUCLEOTIDE SEQUENCE [LARGE SCALE GENOMIC DNA]</scope>
    <source>
        <strain evidence="2 3">CGD2</strain>
    </source>
</reference>
<protein>
    <submittedName>
        <fullName evidence="2">Uncharacterized protein</fullName>
    </submittedName>
</protein>
<evidence type="ECO:0000256" key="1">
    <source>
        <dbReference type="SAM" id="MobiDB-lite"/>
    </source>
</evidence>
<evidence type="ECO:0000313" key="3">
    <source>
        <dbReference type="Proteomes" id="UP000004535"/>
    </source>
</evidence>